<dbReference type="GO" id="GO:0016887">
    <property type="term" value="F:ATP hydrolysis activity"/>
    <property type="evidence" value="ECO:0007669"/>
    <property type="project" value="InterPro"/>
</dbReference>
<protein>
    <recommendedName>
        <fullName evidence="2">separase</fullName>
        <ecNumber evidence="2">3.4.22.49</ecNumber>
    </recommendedName>
</protein>
<dbReference type="PROSITE" id="PS51700">
    <property type="entry name" value="SEPARIN"/>
    <property type="match status" value="1"/>
</dbReference>
<dbReference type="GO" id="GO:0004197">
    <property type="term" value="F:cysteine-type endopeptidase activity"/>
    <property type="evidence" value="ECO:0007669"/>
    <property type="project" value="InterPro"/>
</dbReference>
<dbReference type="EC" id="3.4.22.49" evidence="2"/>
<evidence type="ECO:0000313" key="6">
    <source>
        <dbReference type="EMBL" id="RHY86762.1"/>
    </source>
</evidence>
<feature type="domain" description="Peptidase C50" evidence="5">
    <location>
        <begin position="940"/>
        <end position="1034"/>
    </location>
</feature>
<dbReference type="Pfam" id="PF00004">
    <property type="entry name" value="AAA"/>
    <property type="match status" value="1"/>
</dbReference>
<dbReference type="GO" id="GO:0005524">
    <property type="term" value="F:ATP binding"/>
    <property type="evidence" value="ECO:0007669"/>
    <property type="project" value="InterPro"/>
</dbReference>
<evidence type="ECO:0000256" key="2">
    <source>
        <dbReference type="ARBA" id="ARBA00012489"/>
    </source>
</evidence>
<evidence type="ECO:0000256" key="3">
    <source>
        <dbReference type="ARBA" id="ARBA00022801"/>
    </source>
</evidence>
<dbReference type="InterPro" id="IPR027417">
    <property type="entry name" value="P-loop_NTPase"/>
</dbReference>
<sequence length="1117" mass="124555">MTPPELTAYLKRNLAAFRQEFAKSHPNVPTHPIQVSHQKNVVRLSFQSPSSSTDTPVHRFLRAVGTPVEVVPSPTDDTLNYIFTDASGSFQWLPTKSKDNLFVLFKDLPISRTEADAVLAAYTHAYLSHRPVTSKASSEGAIATLQQLGLDVYDASTSGDLTWDALQAKVPLIHLPVESIVSKWYGESEQKLAKIFDACDQLETGAILFIDEWASQVLRKQQDSPVPSVEAYVVAVEHYAAKRPATTTMEAVVKSLRRREGDATSETYSLQALEMFVSIYPSPKTLTVHARFLERLVPCVDTREPISAPVPISKSPSLCLQGFQLALKNEDLPSLLLASLLVLNLNRDMVTFKQPFTWETMHLQLAKKLLDAMPHTDSNALSRSLVWHHVCECLSSLNFLPIIPTPTTDTSIDWASVAKRMSAEGPLTPFLEKVVLVCLQVQLDMSEHAHLLPLSLPSSSLSKLTWDSCYRIIWKHASGQSSPSIVFHLRKEGLRCLVHANAHWWVLVQQMYKAVMMYEKYSQAKQDALYCDMTHHICELLRLSPTLDQPRPQQLLYLRLLIRTYQDDPSGALFHLRRAVAYASVPGFNDMADRDWYYMAGKWFKKELFSAVIDWCSVLLPFFPKCYLLLGLSYQHLAKWDLAVDAMAAGALLQHVPVEKYVQILYKVAPELGCNSLKSVPPLYSKGQLAAADAKLTQIRAIPVNEVYQLKQSCVEDILQGDIHTLAKTVSLATHSYKKAKAKSVPMYPQFQDILAQVYRKLALTMPDPVLASQKAAKLSLTPVESRLALQTLSHALRLKHSREGISQSLHSLQEAYGLYRETRLSVETLSGHTAEEAAAWSSTQKKHWWKQRVHLDAQLQLLVDKALVKEGLVFCGVVPYSPLLLPRHATTNTLVPGQTLVSTNLAGFPWEGLFPPAFPVSRLLSFAPLFVTPTTSISRQRVHYMVNPGGDLVHTAQFLDPFLSRGRTEWRWSTCDNVCDTVSCLGQADVFLYCGHGSGERYISRELVGKLAACPVALLMGCSSAKLTNAGLYQPEGMVASYVRAKSPAVVGMLWDVTDRDLDRLSLALLTKWFDTGVSLAEALTYARHECKLPCLNGLAAVCYGLPVFVNSKYNE</sequence>
<evidence type="ECO:0000259" key="5">
    <source>
        <dbReference type="PROSITE" id="PS51700"/>
    </source>
</evidence>
<dbReference type="GO" id="GO:0005737">
    <property type="term" value="C:cytoplasm"/>
    <property type="evidence" value="ECO:0007669"/>
    <property type="project" value="TreeGrafter"/>
</dbReference>
<dbReference type="AlphaFoldDB" id="A0A3R7E173"/>
<dbReference type="GO" id="GO:0072686">
    <property type="term" value="C:mitotic spindle"/>
    <property type="evidence" value="ECO:0007669"/>
    <property type="project" value="TreeGrafter"/>
</dbReference>
<evidence type="ECO:0000256" key="4">
    <source>
        <dbReference type="ARBA" id="ARBA00022829"/>
    </source>
</evidence>
<name>A0A3R7E173_APHAT</name>
<keyword evidence="3" id="KW-0378">Hydrolase</keyword>
<dbReference type="Pfam" id="PF03568">
    <property type="entry name" value="Separin_C"/>
    <property type="match status" value="1"/>
</dbReference>
<comment type="catalytic activity">
    <reaction evidence="1">
        <text>All bonds known to be hydrolyzed by this endopeptidase have arginine in P1 and an acidic residue in P4. P6 is often occupied by an acidic residue or by a hydroxy-amino-acid residue, the phosphorylation of which enhances cleavage.</text>
        <dbReference type="EC" id="3.4.22.49"/>
    </reaction>
</comment>
<evidence type="ECO:0000313" key="7">
    <source>
        <dbReference type="Proteomes" id="UP000285712"/>
    </source>
</evidence>
<comment type="caution">
    <text evidence="6">The sequence shown here is derived from an EMBL/GenBank/DDBJ whole genome shotgun (WGS) entry which is preliminary data.</text>
</comment>
<dbReference type="EMBL" id="QUTG01004957">
    <property type="protein sequence ID" value="RHY86762.1"/>
    <property type="molecule type" value="Genomic_DNA"/>
</dbReference>
<dbReference type="InterPro" id="IPR005314">
    <property type="entry name" value="Peptidase_C50"/>
</dbReference>
<reference evidence="6 7" key="1">
    <citation type="submission" date="2018-08" db="EMBL/GenBank/DDBJ databases">
        <title>Aphanomyces genome sequencing and annotation.</title>
        <authorList>
            <person name="Minardi D."/>
            <person name="Oidtmann B."/>
            <person name="Van Der Giezen M."/>
            <person name="Studholme D.J."/>
        </authorList>
    </citation>
    <scope>NUCLEOTIDE SEQUENCE [LARGE SCALE GENOMIC DNA]</scope>
    <source>
        <strain evidence="6 7">Sv</strain>
    </source>
</reference>
<dbReference type="VEuPathDB" id="FungiDB:H257_16389"/>
<dbReference type="VEuPathDB" id="FungiDB:H257_16388"/>
<dbReference type="GO" id="GO:0005634">
    <property type="term" value="C:nucleus"/>
    <property type="evidence" value="ECO:0007669"/>
    <property type="project" value="InterPro"/>
</dbReference>
<gene>
    <name evidence="6" type="ORF">DYB35_007525</name>
</gene>
<accession>A0A3R7E173</accession>
<dbReference type="InterPro" id="IPR003959">
    <property type="entry name" value="ATPase_AAA_core"/>
</dbReference>
<dbReference type="InterPro" id="IPR030397">
    <property type="entry name" value="SEPARIN_core_dom"/>
</dbReference>
<keyword evidence="4" id="KW-0159">Chromosome partition</keyword>
<dbReference type="Gene3D" id="3.40.50.300">
    <property type="entry name" value="P-loop containing nucleotide triphosphate hydrolases"/>
    <property type="match status" value="1"/>
</dbReference>
<dbReference type="Proteomes" id="UP000285712">
    <property type="component" value="Unassembled WGS sequence"/>
</dbReference>
<dbReference type="GO" id="GO:0051307">
    <property type="term" value="P:meiotic chromosome separation"/>
    <property type="evidence" value="ECO:0007669"/>
    <property type="project" value="TreeGrafter"/>
</dbReference>
<organism evidence="6 7">
    <name type="scientific">Aphanomyces astaci</name>
    <name type="common">Crayfish plague agent</name>
    <dbReference type="NCBI Taxonomy" id="112090"/>
    <lineage>
        <taxon>Eukaryota</taxon>
        <taxon>Sar</taxon>
        <taxon>Stramenopiles</taxon>
        <taxon>Oomycota</taxon>
        <taxon>Saprolegniomycetes</taxon>
        <taxon>Saprolegniales</taxon>
        <taxon>Verrucalvaceae</taxon>
        <taxon>Aphanomyces</taxon>
    </lineage>
</organism>
<evidence type="ECO:0000256" key="1">
    <source>
        <dbReference type="ARBA" id="ARBA00000451"/>
    </source>
</evidence>
<proteinExistence type="predicted"/>
<dbReference type="PANTHER" id="PTHR12792:SF0">
    <property type="entry name" value="SEPARIN"/>
    <property type="match status" value="1"/>
</dbReference>
<dbReference type="PANTHER" id="PTHR12792">
    <property type="entry name" value="EXTRA SPINDLE POLES 1-RELATED"/>
    <property type="match status" value="1"/>
</dbReference>
<dbReference type="GO" id="GO:0006508">
    <property type="term" value="P:proteolysis"/>
    <property type="evidence" value="ECO:0007669"/>
    <property type="project" value="InterPro"/>
</dbReference>